<comment type="caution">
    <text evidence="2">The sequence shown here is derived from an EMBL/GenBank/DDBJ whole genome shotgun (WGS) entry which is preliminary data.</text>
</comment>
<sequence>YRSQKHQKMSSSTICFLLIWTAVSSESVFDFLNYMEIENVATRVPTTMNPLPCSTFITVPGALTECFCEERSQDRITTNGHCTLEGNDPCPPGLVSVYGTCAGIGAIAKVLKTDCVTGLRFHYGDCVPYEAMYSNARKPYSLGNVGAEHKCSSHMKKNGRCLPNALMVDIKVGSVASQVLTFNSLDEPVFLGECTYQNVFTRQPTFCSTKPNWAGAPNCKHSEGHMGWTRTYDYEGCMGNNFFHERTLCNFHGVRVAGSGGERCFGYIPGSVVPRAPNRWAMWDGRNEGSGRLLSEMEIQSLPRVIIIPINEKDHTIML</sequence>
<evidence type="ECO:0000313" key="3">
    <source>
        <dbReference type="Proteomes" id="UP001328107"/>
    </source>
</evidence>
<dbReference type="AlphaFoldDB" id="A0AAN5CW51"/>
<feature type="chain" id="PRO_5042898704" evidence="1">
    <location>
        <begin position="26"/>
        <end position="319"/>
    </location>
</feature>
<keyword evidence="1" id="KW-0732">Signal</keyword>
<dbReference type="Proteomes" id="UP001328107">
    <property type="component" value="Unassembled WGS sequence"/>
</dbReference>
<protein>
    <submittedName>
        <fullName evidence="2">Uncharacterized protein</fullName>
    </submittedName>
</protein>
<gene>
    <name evidence="2" type="ORF">PMAYCL1PPCAC_21971</name>
</gene>
<organism evidence="2 3">
    <name type="scientific">Pristionchus mayeri</name>
    <dbReference type="NCBI Taxonomy" id="1317129"/>
    <lineage>
        <taxon>Eukaryota</taxon>
        <taxon>Metazoa</taxon>
        <taxon>Ecdysozoa</taxon>
        <taxon>Nematoda</taxon>
        <taxon>Chromadorea</taxon>
        <taxon>Rhabditida</taxon>
        <taxon>Rhabditina</taxon>
        <taxon>Diplogasteromorpha</taxon>
        <taxon>Diplogasteroidea</taxon>
        <taxon>Neodiplogasteridae</taxon>
        <taxon>Pristionchus</taxon>
    </lineage>
</organism>
<name>A0AAN5CW51_9BILA</name>
<reference evidence="3" key="1">
    <citation type="submission" date="2022-10" db="EMBL/GenBank/DDBJ databases">
        <title>Genome assembly of Pristionchus species.</title>
        <authorList>
            <person name="Yoshida K."/>
            <person name="Sommer R.J."/>
        </authorList>
    </citation>
    <scope>NUCLEOTIDE SEQUENCE [LARGE SCALE GENOMIC DNA]</scope>
    <source>
        <strain evidence="3">RS5460</strain>
    </source>
</reference>
<evidence type="ECO:0000313" key="2">
    <source>
        <dbReference type="EMBL" id="GMR51776.1"/>
    </source>
</evidence>
<accession>A0AAN5CW51</accession>
<proteinExistence type="predicted"/>
<dbReference type="EMBL" id="BTRK01000005">
    <property type="protein sequence ID" value="GMR51776.1"/>
    <property type="molecule type" value="Genomic_DNA"/>
</dbReference>
<evidence type="ECO:0000256" key="1">
    <source>
        <dbReference type="SAM" id="SignalP"/>
    </source>
</evidence>
<keyword evidence="3" id="KW-1185">Reference proteome</keyword>
<feature type="non-terminal residue" evidence="2">
    <location>
        <position position="1"/>
    </location>
</feature>
<feature type="signal peptide" evidence="1">
    <location>
        <begin position="1"/>
        <end position="25"/>
    </location>
</feature>